<dbReference type="EMBL" id="JAJCJK010000032">
    <property type="protein sequence ID" value="MCB6939566.1"/>
    <property type="molecule type" value="Genomic_DNA"/>
</dbReference>
<evidence type="ECO:0000313" key="3">
    <source>
        <dbReference type="EMBL" id="MCB6961580.1"/>
    </source>
</evidence>
<reference evidence="2" key="2">
    <citation type="submission" date="2021-10" db="EMBL/GenBank/DDBJ databases">
        <title>Collection of gut derived symbiotic bacterial strains cultured from healthy donors.</title>
        <authorList>
            <person name="Lin H."/>
            <person name="Littmann E."/>
            <person name="Kohout C."/>
            <person name="Pamer E.G."/>
        </authorList>
    </citation>
    <scope>NUCLEOTIDE SEQUENCE</scope>
    <source>
        <strain evidence="3">DFI.7.28A</strain>
        <strain evidence="2">DFI.9.42</strain>
    </source>
</reference>
<organism evidence="5 6">
    <name type="scientific">Agathobacter rectalis</name>
    <dbReference type="NCBI Taxonomy" id="39491"/>
    <lineage>
        <taxon>Bacteria</taxon>
        <taxon>Bacillati</taxon>
        <taxon>Bacillota</taxon>
        <taxon>Clostridia</taxon>
        <taxon>Lachnospirales</taxon>
        <taxon>Lachnospiraceae</taxon>
        <taxon>Agathobacter</taxon>
    </lineage>
</organism>
<dbReference type="InterPro" id="IPR009326">
    <property type="entry name" value="DUF984"/>
</dbReference>
<dbReference type="Proteomes" id="UP001197684">
    <property type="component" value="Unassembled WGS sequence"/>
</dbReference>
<dbReference type="SUPFAM" id="SSF88697">
    <property type="entry name" value="PUA domain-like"/>
    <property type="match status" value="1"/>
</dbReference>
<accession>A0A414M9B1</accession>
<dbReference type="GeneID" id="86990089"/>
<dbReference type="PANTHER" id="PTHR39203:SF1">
    <property type="entry name" value="CYTOPLASMIC PROTEIN"/>
    <property type="match status" value="1"/>
</dbReference>
<dbReference type="Proteomes" id="UP000286341">
    <property type="component" value="Unassembled WGS sequence"/>
</dbReference>
<name>A0A414M9B1_9FIRM</name>
<feature type="domain" description="ASCH" evidence="1">
    <location>
        <begin position="25"/>
        <end position="147"/>
    </location>
</feature>
<dbReference type="InterPro" id="IPR007374">
    <property type="entry name" value="ASCH_domain"/>
</dbReference>
<dbReference type="EMBL" id="QSFB01000065">
    <property type="protein sequence ID" value="RHA07691.1"/>
    <property type="molecule type" value="Genomic_DNA"/>
</dbReference>
<dbReference type="RefSeq" id="WP_012744194.1">
    <property type="nucleotide sequence ID" value="NZ_CP092643.1"/>
</dbReference>
<dbReference type="Proteomes" id="UP000283501">
    <property type="component" value="Unassembled WGS sequence"/>
</dbReference>
<evidence type="ECO:0000313" key="6">
    <source>
        <dbReference type="Proteomes" id="UP000283501"/>
    </source>
</evidence>
<gene>
    <name evidence="5" type="ORF">DW703_03850</name>
    <name evidence="4" type="ORF">DW948_15900</name>
    <name evidence="2" type="ORF">LIZ56_14320</name>
    <name evidence="3" type="ORF">LIZ82_11885</name>
</gene>
<protein>
    <submittedName>
        <fullName evidence="5">ASCH domain-containing protein</fullName>
    </submittedName>
</protein>
<dbReference type="OMA" id="YWRKVHT"/>
<evidence type="ECO:0000313" key="5">
    <source>
        <dbReference type="EMBL" id="RHF07098.1"/>
    </source>
</evidence>
<dbReference type="AlphaFoldDB" id="A0A414M9B1"/>
<proteinExistence type="predicted"/>
<evidence type="ECO:0000313" key="7">
    <source>
        <dbReference type="Proteomes" id="UP000286341"/>
    </source>
</evidence>
<evidence type="ECO:0000313" key="2">
    <source>
        <dbReference type="EMBL" id="MCB6939566.1"/>
    </source>
</evidence>
<evidence type="ECO:0000259" key="1">
    <source>
        <dbReference type="SMART" id="SM01022"/>
    </source>
</evidence>
<evidence type="ECO:0000313" key="4">
    <source>
        <dbReference type="EMBL" id="RHA07691.1"/>
    </source>
</evidence>
<dbReference type="PIRSF" id="PIRSF021320">
    <property type="entry name" value="DUF984"/>
    <property type="match status" value="1"/>
</dbReference>
<sequence>MRAEELWKAYCEKENIDIDTPYKAWGFGDAPDQLADLVLTGIKTATASAYDLYFMEGEEDPLPQSGDYSIILNSKDEAVCVIQTTKTTVVPFDEVSKEHAYKEGEGDRSLAYWRDVHEDFFAEEFAETELEFNGQTSILCEEFKVVYRAIDVN</sequence>
<dbReference type="PANTHER" id="PTHR39203">
    <property type="entry name" value="CYTOPLASMIC PROTEIN-RELATED"/>
    <property type="match status" value="1"/>
</dbReference>
<dbReference type="EMBL" id="QSKY01000003">
    <property type="protein sequence ID" value="RHF07098.1"/>
    <property type="molecule type" value="Genomic_DNA"/>
</dbReference>
<dbReference type="Proteomes" id="UP001197741">
    <property type="component" value="Unassembled WGS sequence"/>
</dbReference>
<dbReference type="CDD" id="cd06553">
    <property type="entry name" value="ASCH_Ef3133_like"/>
    <property type="match status" value="1"/>
</dbReference>
<dbReference type="SMART" id="SM01022">
    <property type="entry name" value="ASCH"/>
    <property type="match status" value="1"/>
</dbReference>
<reference evidence="6 7" key="1">
    <citation type="submission" date="2018-08" db="EMBL/GenBank/DDBJ databases">
        <title>A genome reference for cultivated species of the human gut microbiota.</title>
        <authorList>
            <person name="Zou Y."/>
            <person name="Xue W."/>
            <person name="Luo G."/>
        </authorList>
    </citation>
    <scope>NUCLEOTIDE SEQUENCE [LARGE SCALE GENOMIC DNA]</scope>
    <source>
        <strain evidence="5 6">AM26-2LB</strain>
        <strain evidence="4 7">AM44-1AT</strain>
    </source>
</reference>
<dbReference type="Pfam" id="PF04266">
    <property type="entry name" value="ASCH"/>
    <property type="match status" value="1"/>
</dbReference>
<comment type="caution">
    <text evidence="5">The sequence shown here is derived from an EMBL/GenBank/DDBJ whole genome shotgun (WGS) entry which is preliminary data.</text>
</comment>
<dbReference type="EMBL" id="JAJCJQ010000021">
    <property type="protein sequence ID" value="MCB6961580.1"/>
    <property type="molecule type" value="Genomic_DNA"/>
</dbReference>
<dbReference type="Gene3D" id="3.10.400.10">
    <property type="entry name" value="Sulfate adenylyltransferase"/>
    <property type="match status" value="1"/>
</dbReference>
<dbReference type="InterPro" id="IPR015947">
    <property type="entry name" value="PUA-like_sf"/>
</dbReference>